<feature type="domain" description="CHAT" evidence="1">
    <location>
        <begin position="611"/>
        <end position="898"/>
    </location>
</feature>
<dbReference type="Gene3D" id="1.25.40.10">
    <property type="entry name" value="Tetratricopeptide repeat domain"/>
    <property type="match status" value="1"/>
</dbReference>
<comment type="caution">
    <text evidence="2">The sequence shown here is derived from an EMBL/GenBank/DDBJ whole genome shotgun (WGS) entry which is preliminary data.</text>
</comment>
<accession>A0A4S8QET2</accession>
<dbReference type="Proteomes" id="UP000308760">
    <property type="component" value="Unassembled WGS sequence"/>
</dbReference>
<organism evidence="2 3">
    <name type="scientific">Glycomyces buryatensis</name>
    <dbReference type="NCBI Taxonomy" id="2570927"/>
    <lineage>
        <taxon>Bacteria</taxon>
        <taxon>Bacillati</taxon>
        <taxon>Actinomycetota</taxon>
        <taxon>Actinomycetes</taxon>
        <taxon>Glycomycetales</taxon>
        <taxon>Glycomycetaceae</taxon>
        <taxon>Glycomyces</taxon>
    </lineage>
</organism>
<dbReference type="PANTHER" id="PTHR10098:SF108">
    <property type="entry name" value="TETRATRICOPEPTIDE REPEAT PROTEIN 28"/>
    <property type="match status" value="1"/>
</dbReference>
<reference evidence="2 3" key="2">
    <citation type="submission" date="2019-05" db="EMBL/GenBank/DDBJ databases">
        <title>Glycomyces buryatensis sp. nov.</title>
        <authorList>
            <person name="Nikitina E."/>
        </authorList>
    </citation>
    <scope>NUCLEOTIDE SEQUENCE [LARGE SCALE GENOMIC DNA]</scope>
    <source>
        <strain evidence="2 3">18</strain>
    </source>
</reference>
<sequence>MIVAECPFRPLGASMARNDPADPLAALEHVLSAQQHDSIMRLIQVHEATGDMAALVSAEAQSAVYLDQAGPAVLPDALAARAMVLWTRYERLAVPGDLDEAADCLERSLALHERGAGDKSRIPMIRSDLAGIHLLRWQSLRSGDDLDTALRHLRKALDVTGESDPHYLDRIDRLGGILEARFRQYGDYESLQEALKRYREALGATEQGTAQFAGRASNLGLAYVLTGYDADKAVELTRHAVDLTRPAYPLHARFQSNLSVALVARHRQRGWAVDLDAARKASRAAVAFTPKRDSARAMRMLQLAEVAIEQYRIDPQPKHLKEVIRTARQVALVGRGTAFGSVALGLEGWADSVLALNHRRSPMRLRRAERNRAEAWRSPNLPTSQRIHYGKQWAAHAVVRSPQEALERFEEVSELLPRLASQRISRADQERALGEINGFVSDAAACAVAAGRPERAVELLEGGRGTLLSRVFNLRSDLDVLRGAHPRMADELEAAREALDSPNPRPGTDRHRLSRRWDELVEEVRALVGFEDFLRTPGWSSLARELRGLGPVVWINVSLLGSHALCLVAGELKVVDLPGLGPNEVQRRANAFRREVVSPMRDAALAVADTRRWLWEELAEPVLAELGLLEAREAPGDRGGGGGSDSDESYDDWPTVHWIPTRGLAFLPIHAAGGPVAVLDRVVSSYAPTARSLTVHAGGTNRGGRAPKALLVAAENAAPLPLLPGVVKEVRSLGKILPGSLTLTGERAVRREVLAALPSHDWAHFACHAVYPHGGSSTGGLMLHDANGRPLSIGDIAAKWSQGAELAFLSACDTAQSAPELADEAVHLAGAFQLAGYRQVVGTLWPVQDQAARSIAERFYKRAVQGESSAVALHGALRQMRDERPGEPAVWASHVLFGR</sequence>
<dbReference type="SUPFAM" id="SSF48452">
    <property type="entry name" value="TPR-like"/>
    <property type="match status" value="1"/>
</dbReference>
<evidence type="ECO:0000313" key="3">
    <source>
        <dbReference type="Proteomes" id="UP000308760"/>
    </source>
</evidence>
<evidence type="ECO:0000259" key="1">
    <source>
        <dbReference type="Pfam" id="PF12770"/>
    </source>
</evidence>
<protein>
    <submittedName>
        <fullName evidence="2">CHAT domain-containing protein</fullName>
    </submittedName>
</protein>
<dbReference type="InterPro" id="IPR011990">
    <property type="entry name" value="TPR-like_helical_dom_sf"/>
</dbReference>
<name>A0A4S8QET2_9ACTN</name>
<dbReference type="OrthoDB" id="3206999at2"/>
<dbReference type="Pfam" id="PF12770">
    <property type="entry name" value="CHAT"/>
    <property type="match status" value="1"/>
</dbReference>
<dbReference type="InterPro" id="IPR024983">
    <property type="entry name" value="CHAT_dom"/>
</dbReference>
<dbReference type="PANTHER" id="PTHR10098">
    <property type="entry name" value="RAPSYN-RELATED"/>
    <property type="match status" value="1"/>
</dbReference>
<reference evidence="3" key="1">
    <citation type="submission" date="2019-04" db="EMBL/GenBank/DDBJ databases">
        <title>Nocardioides xinjiangensis sp. nov.</title>
        <authorList>
            <person name="Liu S."/>
        </authorList>
    </citation>
    <scope>NUCLEOTIDE SEQUENCE [LARGE SCALE GENOMIC DNA]</scope>
    <source>
        <strain evidence="3">18</strain>
    </source>
</reference>
<evidence type="ECO:0000313" key="2">
    <source>
        <dbReference type="EMBL" id="THV42860.1"/>
    </source>
</evidence>
<proteinExistence type="predicted"/>
<gene>
    <name evidence="2" type="ORF">FAB82_03655</name>
</gene>
<keyword evidence="3" id="KW-1185">Reference proteome</keyword>
<dbReference type="EMBL" id="STGY01000010">
    <property type="protein sequence ID" value="THV42860.1"/>
    <property type="molecule type" value="Genomic_DNA"/>
</dbReference>
<dbReference type="AlphaFoldDB" id="A0A4S8QET2"/>